<dbReference type="SUPFAM" id="SSF50965">
    <property type="entry name" value="Galactose oxidase, central domain"/>
    <property type="match status" value="1"/>
</dbReference>
<dbReference type="EMBL" id="JBBKAK010000001">
    <property type="protein sequence ID" value="MEJ8672708.1"/>
    <property type="molecule type" value="Genomic_DNA"/>
</dbReference>
<dbReference type="Proteomes" id="UP001376459">
    <property type="component" value="Unassembled WGS sequence"/>
</dbReference>
<dbReference type="Gene3D" id="2.120.10.80">
    <property type="entry name" value="Kelch-type beta propeller"/>
    <property type="match status" value="1"/>
</dbReference>
<accession>A0ABU8UUX4</accession>
<organism evidence="1 2">
    <name type="scientific">Streptomyces machairae</name>
    <dbReference type="NCBI Taxonomy" id="3134109"/>
    <lineage>
        <taxon>Bacteria</taxon>
        <taxon>Bacillati</taxon>
        <taxon>Actinomycetota</taxon>
        <taxon>Actinomycetes</taxon>
        <taxon>Kitasatosporales</taxon>
        <taxon>Streptomycetaceae</taxon>
        <taxon>Streptomyces</taxon>
    </lineage>
</organism>
<protein>
    <submittedName>
        <fullName evidence="1">Uncharacterized protein</fullName>
    </submittedName>
</protein>
<evidence type="ECO:0000313" key="1">
    <source>
        <dbReference type="EMBL" id="MEJ8672708.1"/>
    </source>
</evidence>
<keyword evidence="2" id="KW-1185">Reference proteome</keyword>
<name>A0ABU8UUX4_9ACTN</name>
<proteinExistence type="predicted"/>
<dbReference type="InterPro" id="IPR015915">
    <property type="entry name" value="Kelch-typ_b-propeller"/>
</dbReference>
<comment type="caution">
    <text evidence="1">The sequence shown here is derived from an EMBL/GenBank/DDBJ whole genome shotgun (WGS) entry which is preliminary data.</text>
</comment>
<reference evidence="1 2" key="1">
    <citation type="submission" date="2024-03" db="EMBL/GenBank/DDBJ databases">
        <title>Novel Streptomyces species of biotechnological and ecological value are a feature of Machair soil.</title>
        <authorList>
            <person name="Prole J.R."/>
            <person name="Goodfellow M."/>
            <person name="Allenby N."/>
            <person name="Ward A.C."/>
        </authorList>
    </citation>
    <scope>NUCLEOTIDE SEQUENCE [LARGE SCALE GENOMIC DNA]</scope>
    <source>
        <strain evidence="1 2">MS1.AVA.1</strain>
    </source>
</reference>
<sequence>MDENTTPGARKRRLRRTVLPTAVAALTLAAGLAGVQLYNGSEGSGTGTAPVANGERTPGGWQQTSVPFEKGDITAVAALDDKQAWAVGYNLKSYDEVEHVALRWDGTAWKQESTMPDGVFPTTLTVTAADDIWAAGSTLVHWDGKAWTQVRAAQDPAGRVMPEALASAPDGSVWSAGRAMGMGVKTGVPSIQSWDGKRWVRHELPATGNGEVNGIVALSKDDVWAVGTSYAADAQSDQEPLALHFDGASWTEAQLPGTSSHATWLSGLAAPSAKDLWAVGGRFTDSGDQPYALHYDGKAWKKTATPEVPDGRLRAVGQAANGSVWAVGGKGSASIALRWDKAERRWEKLAAPGISARGLGAVPGSSALWAVGIATKGDLLPRIVRFAG</sequence>
<gene>
    <name evidence="1" type="ORF">WKI71_43335</name>
</gene>
<dbReference type="InterPro" id="IPR011043">
    <property type="entry name" value="Gal_Oxase/kelch_b-propeller"/>
</dbReference>
<evidence type="ECO:0000313" key="2">
    <source>
        <dbReference type="Proteomes" id="UP001376459"/>
    </source>
</evidence>